<dbReference type="Gene3D" id="3.90.550.10">
    <property type="entry name" value="Spore Coat Polysaccharide Biosynthesis Protein SpsA, Chain A"/>
    <property type="match status" value="1"/>
</dbReference>
<dbReference type="PANTHER" id="PTHR22572">
    <property type="entry name" value="SUGAR-1-PHOSPHATE GUANYL TRANSFERASE"/>
    <property type="match status" value="1"/>
</dbReference>
<feature type="domain" description="Nucleotidyl transferase" evidence="1">
    <location>
        <begin position="2"/>
        <end position="233"/>
    </location>
</feature>
<dbReference type="SUPFAM" id="SSF53448">
    <property type="entry name" value="Nucleotide-diphospho-sugar transferases"/>
    <property type="match status" value="1"/>
</dbReference>
<keyword evidence="3" id="KW-1185">Reference proteome</keyword>
<evidence type="ECO:0000313" key="3">
    <source>
        <dbReference type="Proteomes" id="UP001516662"/>
    </source>
</evidence>
<comment type="caution">
    <text evidence="2">The sequence shown here is derived from an EMBL/GenBank/DDBJ whole genome shotgun (WGS) entry which is preliminary data.</text>
</comment>
<evidence type="ECO:0000313" key="2">
    <source>
        <dbReference type="EMBL" id="MBE4907975.1"/>
    </source>
</evidence>
<dbReference type="InterPro" id="IPR005835">
    <property type="entry name" value="NTP_transferase_dom"/>
</dbReference>
<sequence length="278" mass="31764">MKGVIIAGGKGKRLRPLTDNLPKPMVPLLNKPVMEYSIDLLKQHGITSIAITTHYLSKNIKDYFGDGSRLGVSLSYFHENQPMGTAGGIQNAKDFLNEPFIVVSGDILTDINLTEAIQYHLEKGALLTILLKEVENPLQYGLVQTDDKGIVCRFLEKPLEWEDVFTNTVNTGIYIVSPNIFSYWGSETFYDFSHDLFPKLIENKEGLYGFLCNGYWSDIGCYERYRQTELDLLESKVKVKVVGKPPTYGFIRRRMTQKKYKVRINKSMFTALRMSHKK</sequence>
<dbReference type="InterPro" id="IPR050486">
    <property type="entry name" value="Mannose-1P_guanyltransferase"/>
</dbReference>
<dbReference type="CDD" id="cd04181">
    <property type="entry name" value="NTP_transferase"/>
    <property type="match status" value="1"/>
</dbReference>
<evidence type="ECO:0000259" key="1">
    <source>
        <dbReference type="Pfam" id="PF00483"/>
    </source>
</evidence>
<dbReference type="EMBL" id="JADCLJ010000019">
    <property type="protein sequence ID" value="MBE4907975.1"/>
    <property type="molecule type" value="Genomic_DNA"/>
</dbReference>
<name>A0ABR9QHJ7_9BACI</name>
<dbReference type="Proteomes" id="UP001516662">
    <property type="component" value="Unassembled WGS sequence"/>
</dbReference>
<accession>A0ABR9QHJ7</accession>
<gene>
    <name evidence="2" type="ORF">IMZ08_07915</name>
</gene>
<dbReference type="Pfam" id="PF00483">
    <property type="entry name" value="NTP_transferase"/>
    <property type="match status" value="1"/>
</dbReference>
<protein>
    <submittedName>
        <fullName evidence="2">Nucleotidyltransferase family protein</fullName>
    </submittedName>
</protein>
<organism evidence="2 3">
    <name type="scientific">Litchfieldia luteola</name>
    <dbReference type="NCBI Taxonomy" id="682179"/>
    <lineage>
        <taxon>Bacteria</taxon>
        <taxon>Bacillati</taxon>
        <taxon>Bacillota</taxon>
        <taxon>Bacilli</taxon>
        <taxon>Bacillales</taxon>
        <taxon>Bacillaceae</taxon>
        <taxon>Litchfieldia</taxon>
    </lineage>
</organism>
<proteinExistence type="predicted"/>
<reference evidence="2 3" key="1">
    <citation type="submission" date="2020-10" db="EMBL/GenBank/DDBJ databases">
        <title>Bacillus sp. HD4P25, an endophyte from a halophyte.</title>
        <authorList>
            <person name="Sun J.-Q."/>
        </authorList>
    </citation>
    <scope>NUCLEOTIDE SEQUENCE [LARGE SCALE GENOMIC DNA]</scope>
    <source>
        <strain evidence="2 3">YIM 93174</strain>
    </source>
</reference>
<dbReference type="InterPro" id="IPR029044">
    <property type="entry name" value="Nucleotide-diphossugar_trans"/>
</dbReference>
<dbReference type="RefSeq" id="WP_193535446.1">
    <property type="nucleotide sequence ID" value="NZ_JADCLJ010000019.1"/>
</dbReference>